<protein>
    <submittedName>
        <fullName evidence="1">Uncharacterized protein</fullName>
    </submittedName>
</protein>
<accession>A0ABY9RN05</accession>
<dbReference type="EMBL" id="CP133720">
    <property type="protein sequence ID" value="WMW82596.1"/>
    <property type="molecule type" value="Genomic_DNA"/>
</dbReference>
<proteinExistence type="predicted"/>
<reference evidence="1" key="1">
    <citation type="submission" date="2023-09" db="EMBL/GenBank/DDBJ databases">
        <title>Undibacterium sp. 20NA77.5 isolated from freshwater.</title>
        <authorList>
            <person name="Le V."/>
            <person name="Ko S.-R."/>
            <person name="Ahn C.-Y."/>
            <person name="Oh H.-M."/>
        </authorList>
    </citation>
    <scope>NUCLEOTIDE SEQUENCE</scope>
    <source>
        <strain evidence="1">20NA77.5</strain>
    </source>
</reference>
<keyword evidence="2" id="KW-1185">Reference proteome</keyword>
<evidence type="ECO:0000313" key="2">
    <source>
        <dbReference type="Proteomes" id="UP001181355"/>
    </source>
</evidence>
<gene>
    <name evidence="1" type="ORF">RF679_14890</name>
</gene>
<name>A0ABY9RN05_9BURK</name>
<dbReference type="Proteomes" id="UP001181355">
    <property type="component" value="Chromosome"/>
</dbReference>
<sequence>MTPTEKLTMRSTSFDSIEKENIAARLILNTPAIAVVKSIEISVE</sequence>
<organism evidence="1 2">
    <name type="scientific">Undibacterium cyanobacteriorum</name>
    <dbReference type="NCBI Taxonomy" id="3073561"/>
    <lineage>
        <taxon>Bacteria</taxon>
        <taxon>Pseudomonadati</taxon>
        <taxon>Pseudomonadota</taxon>
        <taxon>Betaproteobacteria</taxon>
        <taxon>Burkholderiales</taxon>
        <taxon>Oxalobacteraceae</taxon>
        <taxon>Undibacterium</taxon>
    </lineage>
</organism>
<evidence type="ECO:0000313" key="1">
    <source>
        <dbReference type="EMBL" id="WMW82596.1"/>
    </source>
</evidence>